<feature type="signal peptide" evidence="7">
    <location>
        <begin position="1"/>
        <end position="26"/>
    </location>
</feature>
<dbReference type="EMBL" id="JBHUCP010000007">
    <property type="protein sequence ID" value="MFD1530191.1"/>
    <property type="molecule type" value="Genomic_DNA"/>
</dbReference>
<feature type="domain" description="Beta-lactamase class A catalytic" evidence="8">
    <location>
        <begin position="57"/>
        <end position="272"/>
    </location>
</feature>
<dbReference type="GO" id="GO:0008800">
    <property type="term" value="F:beta-lactamase activity"/>
    <property type="evidence" value="ECO:0007669"/>
    <property type="project" value="UniProtKB-EC"/>
</dbReference>
<evidence type="ECO:0000259" key="8">
    <source>
        <dbReference type="Pfam" id="PF13354"/>
    </source>
</evidence>
<dbReference type="PROSITE" id="PS00146">
    <property type="entry name" value="BETA_LACTAMASE_A"/>
    <property type="match status" value="1"/>
</dbReference>
<dbReference type="Pfam" id="PF13354">
    <property type="entry name" value="Beta-lactamase2"/>
    <property type="match status" value="1"/>
</dbReference>
<keyword evidence="5 6" id="KW-0046">Antibiotic resistance</keyword>
<dbReference type="PRINTS" id="PR00118">
    <property type="entry name" value="BLACTAMASEA"/>
</dbReference>
<dbReference type="Proteomes" id="UP001597145">
    <property type="component" value="Unassembled WGS sequence"/>
</dbReference>
<keyword evidence="7" id="KW-0732">Signal</keyword>
<dbReference type="Gene3D" id="3.40.710.10">
    <property type="entry name" value="DD-peptidase/beta-lactamase superfamily"/>
    <property type="match status" value="1"/>
</dbReference>
<dbReference type="NCBIfam" id="NF033103">
    <property type="entry name" value="bla_class_A"/>
    <property type="match status" value="1"/>
</dbReference>
<evidence type="ECO:0000313" key="9">
    <source>
        <dbReference type="EMBL" id="MFD1530191.1"/>
    </source>
</evidence>
<name>A0ABW4FK26_9PSEU</name>
<feature type="chain" id="PRO_5045811679" description="Beta-lactamase" evidence="7">
    <location>
        <begin position="27"/>
        <end position="303"/>
    </location>
</feature>
<comment type="caution">
    <text evidence="9">The sequence shown here is derived from an EMBL/GenBank/DDBJ whole genome shotgun (WGS) entry which is preliminary data.</text>
</comment>
<organism evidence="9 10">
    <name type="scientific">Pseudonocardia aurantiaca</name>
    <dbReference type="NCBI Taxonomy" id="75290"/>
    <lineage>
        <taxon>Bacteria</taxon>
        <taxon>Bacillati</taxon>
        <taxon>Actinomycetota</taxon>
        <taxon>Actinomycetes</taxon>
        <taxon>Pseudonocardiales</taxon>
        <taxon>Pseudonocardiaceae</taxon>
        <taxon>Pseudonocardia</taxon>
    </lineage>
</organism>
<evidence type="ECO:0000256" key="2">
    <source>
        <dbReference type="ARBA" id="ARBA00012865"/>
    </source>
</evidence>
<gene>
    <name evidence="9" type="primary">bla</name>
    <name evidence="9" type="ORF">ACFSCY_12130</name>
</gene>
<keyword evidence="10" id="KW-1185">Reference proteome</keyword>
<dbReference type="InterPro" id="IPR045155">
    <property type="entry name" value="Beta-lactam_cat"/>
</dbReference>
<evidence type="ECO:0000256" key="3">
    <source>
        <dbReference type="ARBA" id="ARBA00018879"/>
    </source>
</evidence>
<sequence>MRASRRAMLGAALLLPLAACGRQAPATPPPTTAPAVPEDAATDRFAALEQQFDTRIGVHALDTGTGRALAHRADDRFAMCSTFKTLAAGAVLDTNPLEHLDVRVRYGQADLVENSPITEQHVGTGLTIRELCDAAIRYSDNTAGNLLLDDLGGPQAVTRLARSLGDDVTRLDRRETELNSAVPGDERDTTSPRAIAGLYRELVLGERLTPQARDVLTGWLLANTTGAARIRAGLPPDWRVGDKTGSGSYGTANDVAVAWPPGAAPVVIAVLTTRPTAGPDAPYPNAAIAQAAAVVVEELTRPR</sequence>
<evidence type="ECO:0000256" key="1">
    <source>
        <dbReference type="ARBA" id="ARBA00009009"/>
    </source>
</evidence>
<evidence type="ECO:0000256" key="7">
    <source>
        <dbReference type="SAM" id="SignalP"/>
    </source>
</evidence>
<evidence type="ECO:0000256" key="5">
    <source>
        <dbReference type="ARBA" id="ARBA00023251"/>
    </source>
</evidence>
<dbReference type="InterPro" id="IPR023650">
    <property type="entry name" value="Beta-lactam_class-A_AS"/>
</dbReference>
<dbReference type="SUPFAM" id="SSF56601">
    <property type="entry name" value="beta-lactamase/transpeptidase-like"/>
    <property type="match status" value="1"/>
</dbReference>
<dbReference type="PROSITE" id="PS51318">
    <property type="entry name" value="TAT"/>
    <property type="match status" value="1"/>
</dbReference>
<dbReference type="PANTHER" id="PTHR35333:SF3">
    <property type="entry name" value="BETA-LACTAMASE-TYPE TRANSPEPTIDASE FOLD CONTAINING PROTEIN"/>
    <property type="match status" value="1"/>
</dbReference>
<protein>
    <recommendedName>
        <fullName evidence="3 6">Beta-lactamase</fullName>
        <ecNumber evidence="2 6">3.5.2.6</ecNumber>
    </recommendedName>
</protein>
<accession>A0ABW4FK26</accession>
<dbReference type="InterPro" id="IPR000871">
    <property type="entry name" value="Beta-lactam_class-A"/>
</dbReference>
<reference evidence="10" key="1">
    <citation type="journal article" date="2019" name="Int. J. Syst. Evol. Microbiol.">
        <title>The Global Catalogue of Microorganisms (GCM) 10K type strain sequencing project: providing services to taxonomists for standard genome sequencing and annotation.</title>
        <authorList>
            <consortium name="The Broad Institute Genomics Platform"/>
            <consortium name="The Broad Institute Genome Sequencing Center for Infectious Disease"/>
            <person name="Wu L."/>
            <person name="Ma J."/>
        </authorList>
    </citation>
    <scope>NUCLEOTIDE SEQUENCE [LARGE SCALE GENOMIC DNA]</scope>
    <source>
        <strain evidence="10">JCM 12165</strain>
    </source>
</reference>
<evidence type="ECO:0000256" key="4">
    <source>
        <dbReference type="ARBA" id="ARBA00022801"/>
    </source>
</evidence>
<dbReference type="PANTHER" id="PTHR35333">
    <property type="entry name" value="BETA-LACTAMASE"/>
    <property type="match status" value="1"/>
</dbReference>
<dbReference type="RefSeq" id="WP_343976971.1">
    <property type="nucleotide sequence ID" value="NZ_BAAAJG010000008.1"/>
</dbReference>
<comment type="similarity">
    <text evidence="1 6">Belongs to the class-A beta-lactamase family.</text>
</comment>
<evidence type="ECO:0000256" key="6">
    <source>
        <dbReference type="RuleBase" id="RU361140"/>
    </source>
</evidence>
<keyword evidence="4 6" id="KW-0378">Hydrolase</keyword>
<evidence type="ECO:0000313" key="10">
    <source>
        <dbReference type="Proteomes" id="UP001597145"/>
    </source>
</evidence>
<dbReference type="EC" id="3.5.2.6" evidence="2 6"/>
<dbReference type="InterPro" id="IPR012338">
    <property type="entry name" value="Beta-lactam/transpept-like"/>
</dbReference>
<dbReference type="InterPro" id="IPR006311">
    <property type="entry name" value="TAT_signal"/>
</dbReference>
<proteinExistence type="inferred from homology"/>
<comment type="catalytic activity">
    <reaction evidence="6">
        <text>a beta-lactam + H2O = a substituted beta-amino acid</text>
        <dbReference type="Rhea" id="RHEA:20401"/>
        <dbReference type="ChEBI" id="CHEBI:15377"/>
        <dbReference type="ChEBI" id="CHEBI:35627"/>
        <dbReference type="ChEBI" id="CHEBI:140347"/>
        <dbReference type="EC" id="3.5.2.6"/>
    </reaction>
</comment>